<dbReference type="RefSeq" id="XP_002673683.1">
    <property type="nucleotide sequence ID" value="XM_002673637.1"/>
</dbReference>
<dbReference type="SMART" id="SM00671">
    <property type="entry name" value="SEL1"/>
    <property type="match status" value="1"/>
</dbReference>
<dbReference type="Proteomes" id="UP000006671">
    <property type="component" value="Unassembled WGS sequence"/>
</dbReference>
<dbReference type="SUPFAM" id="SSF81901">
    <property type="entry name" value="HCP-like"/>
    <property type="match status" value="1"/>
</dbReference>
<proteinExistence type="predicted"/>
<evidence type="ECO:0000313" key="2">
    <source>
        <dbReference type="Proteomes" id="UP000006671"/>
    </source>
</evidence>
<dbReference type="VEuPathDB" id="AmoebaDB:NAEGRDRAFT_71212"/>
<name>D2VQF9_NAEGR</name>
<gene>
    <name evidence="1" type="ORF">NAEGRDRAFT_71212</name>
</gene>
<dbReference type="Pfam" id="PF08238">
    <property type="entry name" value="Sel1"/>
    <property type="match status" value="2"/>
</dbReference>
<dbReference type="KEGG" id="ngr:NAEGRDRAFT_71212"/>
<dbReference type="AlphaFoldDB" id="D2VQF9"/>
<dbReference type="EMBL" id="GG738889">
    <property type="protein sequence ID" value="EFC40939.1"/>
    <property type="molecule type" value="Genomic_DNA"/>
</dbReference>
<dbReference type="InterPro" id="IPR011990">
    <property type="entry name" value="TPR-like_helical_dom_sf"/>
</dbReference>
<protein>
    <submittedName>
        <fullName evidence="1">Predicted protein</fullName>
    </submittedName>
</protein>
<reference evidence="1 2" key="1">
    <citation type="journal article" date="2010" name="Cell">
        <title>The genome of Naegleria gruberi illuminates early eukaryotic versatility.</title>
        <authorList>
            <person name="Fritz-Laylin L.K."/>
            <person name="Prochnik S.E."/>
            <person name="Ginger M.L."/>
            <person name="Dacks J.B."/>
            <person name="Carpenter M.L."/>
            <person name="Field M.C."/>
            <person name="Kuo A."/>
            <person name="Paredez A."/>
            <person name="Chapman J."/>
            <person name="Pham J."/>
            <person name="Shu S."/>
            <person name="Neupane R."/>
            <person name="Cipriano M."/>
            <person name="Mancuso J."/>
            <person name="Tu H."/>
            <person name="Salamov A."/>
            <person name="Lindquist E."/>
            <person name="Shapiro H."/>
            <person name="Lucas S."/>
            <person name="Grigoriev I.V."/>
            <person name="Cande W.Z."/>
            <person name="Fulton C."/>
            <person name="Rokhsar D.S."/>
            <person name="Dawson S.C."/>
        </authorList>
    </citation>
    <scope>NUCLEOTIDE SEQUENCE [LARGE SCALE GENOMIC DNA]</scope>
    <source>
        <strain evidence="1 2">NEG-M</strain>
    </source>
</reference>
<dbReference type="GeneID" id="8855881"/>
<sequence>MNPQDPQILYSAITSLIKFGSFKEALDLTVFLTFSPDGFSFPIYKIFKQLFGKEGCKNYKAIFETLSDCNGENYSHRTILLAMFELEGSCGHTKDIQNAMEILESMNDFSSALSILGYIYYKGLKDSDKSINIDLEKAREYFEQAAYKGNSFGFWFLSEIYGNMMKGMNENSSSTQLPVENPKEKYEWTLSKALEKKNPFALYDQAISLKDSKTLDQLSKLFGLSNKTRHQQVNLLDYLC</sequence>
<dbReference type="InParanoid" id="D2VQF9"/>
<dbReference type="InterPro" id="IPR006597">
    <property type="entry name" value="Sel1-like"/>
</dbReference>
<dbReference type="Gene3D" id="1.25.40.10">
    <property type="entry name" value="Tetratricopeptide repeat domain"/>
    <property type="match status" value="1"/>
</dbReference>
<evidence type="ECO:0000313" key="1">
    <source>
        <dbReference type="EMBL" id="EFC40939.1"/>
    </source>
</evidence>
<keyword evidence="2" id="KW-1185">Reference proteome</keyword>
<accession>D2VQF9</accession>
<organism evidence="2">
    <name type="scientific">Naegleria gruberi</name>
    <name type="common">Amoeba</name>
    <dbReference type="NCBI Taxonomy" id="5762"/>
    <lineage>
        <taxon>Eukaryota</taxon>
        <taxon>Discoba</taxon>
        <taxon>Heterolobosea</taxon>
        <taxon>Tetramitia</taxon>
        <taxon>Eutetramitia</taxon>
        <taxon>Vahlkampfiidae</taxon>
        <taxon>Naegleria</taxon>
    </lineage>
</organism>